<keyword evidence="1" id="KW-0812">Transmembrane</keyword>
<reference evidence="2 3" key="1">
    <citation type="submission" date="2014-04" db="EMBL/GenBank/DDBJ databases">
        <authorList>
            <consortium name="DOE Joint Genome Institute"/>
            <person name="Kuo A."/>
            <person name="Ruytinx J."/>
            <person name="Rineau F."/>
            <person name="Colpaert J."/>
            <person name="Kohler A."/>
            <person name="Nagy L.G."/>
            <person name="Floudas D."/>
            <person name="Copeland A."/>
            <person name="Barry K.W."/>
            <person name="Cichocki N."/>
            <person name="Veneault-Fourrey C."/>
            <person name="LaButti K."/>
            <person name="Lindquist E.A."/>
            <person name="Lipzen A."/>
            <person name="Lundell T."/>
            <person name="Morin E."/>
            <person name="Murat C."/>
            <person name="Sun H."/>
            <person name="Tunlid A."/>
            <person name="Henrissat B."/>
            <person name="Grigoriev I.V."/>
            <person name="Hibbett D.S."/>
            <person name="Martin F."/>
            <person name="Nordberg H.P."/>
            <person name="Cantor M.N."/>
            <person name="Hua S.X."/>
        </authorList>
    </citation>
    <scope>NUCLEOTIDE SEQUENCE [LARGE SCALE GENOMIC DNA]</scope>
    <source>
        <strain evidence="2 3">UH-Slu-Lm8-n1</strain>
    </source>
</reference>
<gene>
    <name evidence="2" type="ORF">CY34DRAFT_431025</name>
</gene>
<dbReference type="Proteomes" id="UP000054485">
    <property type="component" value="Unassembled WGS sequence"/>
</dbReference>
<dbReference type="HOGENOM" id="CLU_059054_0_0_1"/>
<keyword evidence="1" id="KW-0472">Membrane</keyword>
<proteinExistence type="predicted"/>
<keyword evidence="3" id="KW-1185">Reference proteome</keyword>
<protein>
    <submittedName>
        <fullName evidence="2">Uncharacterized protein</fullName>
    </submittedName>
</protein>
<evidence type="ECO:0000313" key="3">
    <source>
        <dbReference type="Proteomes" id="UP000054485"/>
    </source>
</evidence>
<name>A0A0D0BU18_9AGAM</name>
<dbReference type="AlphaFoldDB" id="A0A0D0BU18"/>
<keyword evidence="1" id="KW-1133">Transmembrane helix</keyword>
<organism evidence="2 3">
    <name type="scientific">Suillus luteus UH-Slu-Lm8-n1</name>
    <dbReference type="NCBI Taxonomy" id="930992"/>
    <lineage>
        <taxon>Eukaryota</taxon>
        <taxon>Fungi</taxon>
        <taxon>Dikarya</taxon>
        <taxon>Basidiomycota</taxon>
        <taxon>Agaricomycotina</taxon>
        <taxon>Agaricomycetes</taxon>
        <taxon>Agaricomycetidae</taxon>
        <taxon>Boletales</taxon>
        <taxon>Suillineae</taxon>
        <taxon>Suillaceae</taxon>
        <taxon>Suillus</taxon>
    </lineage>
</organism>
<feature type="transmembrane region" description="Helical" evidence="1">
    <location>
        <begin position="65"/>
        <end position="83"/>
    </location>
</feature>
<dbReference type="EMBL" id="KN835134">
    <property type="protein sequence ID" value="KIK49032.1"/>
    <property type="molecule type" value="Genomic_DNA"/>
</dbReference>
<feature type="transmembrane region" description="Helical" evidence="1">
    <location>
        <begin position="124"/>
        <end position="142"/>
    </location>
</feature>
<reference evidence="3" key="2">
    <citation type="submission" date="2015-01" db="EMBL/GenBank/DDBJ databases">
        <title>Evolutionary Origins and Diversification of the Mycorrhizal Mutualists.</title>
        <authorList>
            <consortium name="DOE Joint Genome Institute"/>
            <consortium name="Mycorrhizal Genomics Consortium"/>
            <person name="Kohler A."/>
            <person name="Kuo A."/>
            <person name="Nagy L.G."/>
            <person name="Floudas D."/>
            <person name="Copeland A."/>
            <person name="Barry K.W."/>
            <person name="Cichocki N."/>
            <person name="Veneault-Fourrey C."/>
            <person name="LaButti K."/>
            <person name="Lindquist E.A."/>
            <person name="Lipzen A."/>
            <person name="Lundell T."/>
            <person name="Morin E."/>
            <person name="Murat C."/>
            <person name="Riley R."/>
            <person name="Ohm R."/>
            <person name="Sun H."/>
            <person name="Tunlid A."/>
            <person name="Henrissat B."/>
            <person name="Grigoriev I.V."/>
            <person name="Hibbett D.S."/>
            <person name="Martin F."/>
        </authorList>
    </citation>
    <scope>NUCLEOTIDE SEQUENCE [LARGE SCALE GENOMIC DNA]</scope>
    <source>
        <strain evidence="3">UH-Slu-Lm8-n1</strain>
    </source>
</reference>
<feature type="transmembrane region" description="Helical" evidence="1">
    <location>
        <begin position="12"/>
        <end position="33"/>
    </location>
</feature>
<dbReference type="OrthoDB" id="2742220at2759"/>
<evidence type="ECO:0000313" key="2">
    <source>
        <dbReference type="EMBL" id="KIK49032.1"/>
    </source>
</evidence>
<accession>A0A0D0BU18</accession>
<sequence length="241" mass="27326">MVNWQDPEVIESWNAVFVDITLVILGLYGWSYIHSCQVESALLRLFAVMNIVTPPDMDCYNALKFLVFSGNIVVACTSTNLVIRTWTIWKTNWFVQTQILLSPPSFESCGYMIVNPTYSAATSMYTMIFDFVLLKITIFGYWRSSSSSLFTIIRTQGVIVYFIVFFASIIPSIFSWLNFNYIVNVFFVWPATCIMIIASGYAVIPTFNTPQSTSHRTPVRGPIVTEAKSNVRITTCVVLSE</sequence>
<dbReference type="InParanoid" id="A0A0D0BU18"/>
<evidence type="ECO:0000256" key="1">
    <source>
        <dbReference type="SAM" id="Phobius"/>
    </source>
</evidence>
<feature type="transmembrane region" description="Helical" evidence="1">
    <location>
        <begin position="158"/>
        <end position="179"/>
    </location>
</feature>
<feature type="transmembrane region" description="Helical" evidence="1">
    <location>
        <begin position="185"/>
        <end position="204"/>
    </location>
</feature>